<dbReference type="InterPro" id="IPR000719">
    <property type="entry name" value="Prot_kinase_dom"/>
</dbReference>
<protein>
    <submittedName>
        <fullName evidence="7">Protein kinase</fullName>
    </submittedName>
</protein>
<evidence type="ECO:0000256" key="4">
    <source>
        <dbReference type="ARBA" id="ARBA00022840"/>
    </source>
</evidence>
<keyword evidence="4" id="KW-0067">ATP-binding</keyword>
<keyword evidence="2" id="KW-0547">Nucleotide-binding</keyword>
<evidence type="ECO:0000256" key="5">
    <source>
        <dbReference type="SAM" id="MobiDB-lite"/>
    </source>
</evidence>
<dbReference type="SUPFAM" id="SSF48452">
    <property type="entry name" value="TPR-like"/>
    <property type="match status" value="2"/>
</dbReference>
<reference evidence="7 8" key="1">
    <citation type="submission" date="2020-04" db="EMBL/GenBank/DDBJ databases">
        <title>Draft genome of Pyxidicoccus fallax type strain.</title>
        <authorList>
            <person name="Whitworth D.E."/>
        </authorList>
    </citation>
    <scope>NUCLEOTIDE SEQUENCE [LARGE SCALE GENOMIC DNA]</scope>
    <source>
        <strain evidence="7 8">DSM 14698</strain>
    </source>
</reference>
<evidence type="ECO:0000256" key="2">
    <source>
        <dbReference type="ARBA" id="ARBA00022741"/>
    </source>
</evidence>
<dbReference type="Gene3D" id="1.25.40.10">
    <property type="entry name" value="Tetratricopeptide repeat domain"/>
    <property type="match status" value="2"/>
</dbReference>
<dbReference type="InterPro" id="IPR011990">
    <property type="entry name" value="TPR-like_helical_dom_sf"/>
</dbReference>
<dbReference type="SUPFAM" id="SSF52540">
    <property type="entry name" value="P-loop containing nucleoside triphosphate hydrolases"/>
    <property type="match status" value="1"/>
</dbReference>
<dbReference type="Gene3D" id="1.10.510.10">
    <property type="entry name" value="Transferase(Phosphotransferase) domain 1"/>
    <property type="match status" value="1"/>
</dbReference>
<dbReference type="Gene3D" id="3.30.200.20">
    <property type="entry name" value="Phosphorylase Kinase, domain 1"/>
    <property type="match status" value="1"/>
</dbReference>
<dbReference type="InterPro" id="IPR011009">
    <property type="entry name" value="Kinase-like_dom_sf"/>
</dbReference>
<dbReference type="PANTHER" id="PTHR43289:SF6">
    <property type="entry name" value="SERINE_THREONINE-PROTEIN KINASE NEKL-3"/>
    <property type="match status" value="1"/>
</dbReference>
<dbReference type="PANTHER" id="PTHR43289">
    <property type="entry name" value="MITOGEN-ACTIVATED PROTEIN KINASE KINASE KINASE 20-RELATED"/>
    <property type="match status" value="1"/>
</dbReference>
<dbReference type="InterPro" id="IPR019734">
    <property type="entry name" value="TPR_rpt"/>
</dbReference>
<evidence type="ECO:0000256" key="1">
    <source>
        <dbReference type="ARBA" id="ARBA00022679"/>
    </source>
</evidence>
<dbReference type="RefSeq" id="WP_169343590.1">
    <property type="nucleotide sequence ID" value="NZ_JABBJJ010000016.1"/>
</dbReference>
<dbReference type="CDD" id="cd14014">
    <property type="entry name" value="STKc_PknB_like"/>
    <property type="match status" value="1"/>
</dbReference>
<keyword evidence="8" id="KW-1185">Reference proteome</keyword>
<dbReference type="GO" id="GO:0004674">
    <property type="term" value="F:protein serine/threonine kinase activity"/>
    <property type="evidence" value="ECO:0007669"/>
    <property type="project" value="TreeGrafter"/>
</dbReference>
<gene>
    <name evidence="7" type="ORF">HG543_05385</name>
</gene>
<evidence type="ECO:0000313" key="7">
    <source>
        <dbReference type="EMBL" id="NMO14291.1"/>
    </source>
</evidence>
<dbReference type="EMBL" id="JABBJJ010000016">
    <property type="protein sequence ID" value="NMO14291.1"/>
    <property type="molecule type" value="Genomic_DNA"/>
</dbReference>
<dbReference type="GO" id="GO:0005524">
    <property type="term" value="F:ATP binding"/>
    <property type="evidence" value="ECO:0007669"/>
    <property type="project" value="UniProtKB-KW"/>
</dbReference>
<dbReference type="Pfam" id="PF00069">
    <property type="entry name" value="Pkinase"/>
    <property type="match status" value="1"/>
</dbReference>
<dbReference type="InterPro" id="IPR041664">
    <property type="entry name" value="AAA_16"/>
</dbReference>
<dbReference type="Proteomes" id="UP000518300">
    <property type="component" value="Unassembled WGS sequence"/>
</dbReference>
<feature type="domain" description="Protein kinase" evidence="6">
    <location>
        <begin position="16"/>
        <end position="276"/>
    </location>
</feature>
<dbReference type="InterPro" id="IPR027417">
    <property type="entry name" value="P-loop_NTPase"/>
</dbReference>
<feature type="region of interest" description="Disordered" evidence="5">
    <location>
        <begin position="279"/>
        <end position="298"/>
    </location>
</feature>
<evidence type="ECO:0000313" key="8">
    <source>
        <dbReference type="Proteomes" id="UP000518300"/>
    </source>
</evidence>
<sequence length="1310" mass="142253">MVSTECASADFGLLGYRVDEVLARGGFGLLLSARRERDGAPVAIKVAHPESPLGWSQLTHESQVLRAIGPPTVPEVYEAGLLPGGRPYVVMRRLEWPTLAGWLRRSEGPLPREVFAPCALALAEAVSVVHARGFLHGDLKPEHVYVDSAEARVCLIDFGLARPLAASVPVPSFLLASGAFAGTPEYMAPEQCAGTPSLDARADVYALGVLLYELLTGRPPFAGTQTEVFQAHLSLRPPGLAGRAAVPEALEAVVLHCLAKEPERRFDSAEAVHRALRDALAGGERPSAPRPRAPEVPLRSEASKLGRRTVAVLFFHSGATAVTLQKLLADFGGHLAFYEGTRFVGVFDPNTGENPAQRAVRAAEGLAAHELAPAALLDVASVTVQQAPGGAPRYFGGSLTRKDRHPEEGDPATLLLTPAAMEALPELPCQPLPGRPGLFLRAPRPAPRQDLTSPFAGAEPPRLVGRDAELAELVRSATAALEERAPTLAAVLGEWGAGKSCLGASLVQRLRQSLPGARVCALRARQPAPGAPEGTLRALISGALGAFRGEGTSARDEGRATLFQLLGAELGAELWPVVAATLGWLPPDAGALRDRAVAPGALHSLAVRAAGELLAARARRQPLCLIIDDAQEAGETALDALEYATLAESGLPLWVCVLARPAFQRLRPEWGARAARSPVLPLGPLPRDAAVALCRDLLVPAENVPIEVLEQLAERARRGPRLLVELVHGLKRQGRVLQRPGGGSWYLVTDQLDEVPELHLVEWLAERELRALPSTLSAHARLCALLGPGFTVAELEGVVRELERDGGAADFPLDSRYATRRLRELGLLVPQRQGGYCFRDELLRATVARELPEADRARIHRAAWRYYQGEPLAADRQRLPKLARHAAAAGLREEGATLYALLAESARGRHAYLEAESTYTRALELLPAEDARRRLDALRGRGLMRYRVGRYEDSRADFAEARELARRLGADGDEVELLLDEAMALDWTNDYAASGARVEEARRLARQRGLRSPQLHVRLLLGQGRARLRGGAWAEACVQLEEAATRALALGDAGYESWVVSLLMLAAILPMLGRIDDAERIFEELIAGCHRRGDRLHLGSALNNRRNLRVARGDLPGALKDQEQFMRLGRELGMVGWEYFAEYNMGELLYQSGAPEAALPHILRAVALEQRHREVAPRPWALLLHARVLAWMGEDARARQRLAEVRQGVASTGIPLSPSEDVLLGLVELATRESSPEEWRALQGRADACSVEQEPLEVLELQALARRRRGEREAPVRLLEEALRRAARIPNLMQARLRRGLEQVRVRAVG</sequence>
<keyword evidence="1" id="KW-0808">Transferase</keyword>
<organism evidence="7 8">
    <name type="scientific">Pyxidicoccus fallax</name>
    <dbReference type="NCBI Taxonomy" id="394095"/>
    <lineage>
        <taxon>Bacteria</taxon>
        <taxon>Pseudomonadati</taxon>
        <taxon>Myxococcota</taxon>
        <taxon>Myxococcia</taxon>
        <taxon>Myxococcales</taxon>
        <taxon>Cystobacterineae</taxon>
        <taxon>Myxococcaceae</taxon>
        <taxon>Pyxidicoccus</taxon>
    </lineage>
</organism>
<keyword evidence="3 7" id="KW-0418">Kinase</keyword>
<dbReference type="PROSITE" id="PS50011">
    <property type="entry name" value="PROTEIN_KINASE_DOM"/>
    <property type="match status" value="1"/>
</dbReference>
<dbReference type="SUPFAM" id="SSF56112">
    <property type="entry name" value="Protein kinase-like (PK-like)"/>
    <property type="match status" value="1"/>
</dbReference>
<evidence type="ECO:0000259" key="6">
    <source>
        <dbReference type="PROSITE" id="PS50011"/>
    </source>
</evidence>
<dbReference type="SMART" id="SM00028">
    <property type="entry name" value="TPR"/>
    <property type="match status" value="3"/>
</dbReference>
<evidence type="ECO:0000256" key="3">
    <source>
        <dbReference type="ARBA" id="ARBA00022777"/>
    </source>
</evidence>
<name>A0A848LDG6_9BACT</name>
<proteinExistence type="predicted"/>
<dbReference type="Pfam" id="PF13191">
    <property type="entry name" value="AAA_16"/>
    <property type="match status" value="1"/>
</dbReference>
<accession>A0A848LDG6</accession>
<comment type="caution">
    <text evidence="7">The sequence shown here is derived from an EMBL/GenBank/DDBJ whole genome shotgun (WGS) entry which is preliminary data.</text>
</comment>